<dbReference type="EMBL" id="UOYP01000439">
    <property type="protein sequence ID" value="VAY89043.1"/>
    <property type="molecule type" value="Genomic_DNA"/>
</dbReference>
<keyword evidence="3" id="KW-0645">Protease</keyword>
<proteinExistence type="predicted"/>
<feature type="region of interest" description="Disordered" evidence="1">
    <location>
        <begin position="87"/>
        <end position="117"/>
    </location>
</feature>
<keyword evidence="3" id="KW-0378">Hydrolase</keyword>
<dbReference type="GO" id="GO:0008233">
    <property type="term" value="F:peptidase activity"/>
    <property type="evidence" value="ECO:0007669"/>
    <property type="project" value="UniProtKB-KW"/>
</dbReference>
<evidence type="ECO:0000256" key="1">
    <source>
        <dbReference type="SAM" id="MobiDB-lite"/>
    </source>
</evidence>
<dbReference type="GO" id="GO:0006508">
    <property type="term" value="P:proteolysis"/>
    <property type="evidence" value="ECO:0007669"/>
    <property type="project" value="UniProtKB-KW"/>
</dbReference>
<dbReference type="Pfam" id="PF11818">
    <property type="entry name" value="DUF3340"/>
    <property type="match status" value="1"/>
</dbReference>
<organism evidence="3">
    <name type="scientific">mine drainage metagenome</name>
    <dbReference type="NCBI Taxonomy" id="410659"/>
    <lineage>
        <taxon>unclassified sequences</taxon>
        <taxon>metagenomes</taxon>
        <taxon>ecological metagenomes</taxon>
    </lineage>
</organism>
<evidence type="ECO:0000259" key="2">
    <source>
        <dbReference type="Pfam" id="PF11818"/>
    </source>
</evidence>
<dbReference type="AlphaFoldDB" id="A0A3P3ZQ49"/>
<reference evidence="3" key="1">
    <citation type="submission" date="2018-10" db="EMBL/GenBank/DDBJ databases">
        <authorList>
            <person name="Plewniak F."/>
        </authorList>
    </citation>
    <scope>NUCLEOTIDE SEQUENCE</scope>
</reference>
<feature type="domain" description="Tail specific protease C-terminal" evidence="2">
    <location>
        <begin position="1"/>
        <end position="132"/>
    </location>
</feature>
<accession>A0A3P3ZQ49</accession>
<sequence length="153" mass="17252">MPWDSIAPVQYQPYFDFKAQLPTLRLLDQQRIKTAPDFVYTNAELALLREQKNKTLISLQEATRRSEQDAWDKRQIEIENAKRTAKGLPPLKALANAEDDSSADLTTSATPSDEDIKNDGFLKEAGYIILDWNRLSRSAPAPLPVDTARASLH</sequence>
<protein>
    <submittedName>
        <fullName evidence="3">Carboxyl-terminal processing protease</fullName>
    </submittedName>
</protein>
<gene>
    <name evidence="3" type="ORF">CARN8_4940001</name>
</gene>
<dbReference type="InterPro" id="IPR020992">
    <property type="entry name" value="Tail_Prtase_C"/>
</dbReference>
<evidence type="ECO:0000313" key="3">
    <source>
        <dbReference type="EMBL" id="VAY89043.1"/>
    </source>
</evidence>
<name>A0A3P3ZQ49_9ZZZZ</name>